<evidence type="ECO:0000256" key="4">
    <source>
        <dbReference type="ARBA" id="ARBA00022989"/>
    </source>
</evidence>
<keyword evidence="5 6" id="KW-0472">Membrane</keyword>
<comment type="subcellular location">
    <subcellularLocation>
        <location evidence="1">Cell membrane</location>
        <topology evidence="1">Multi-pass membrane protein</topology>
    </subcellularLocation>
</comment>
<dbReference type="Gene3D" id="1.20.1250.20">
    <property type="entry name" value="MFS general substrate transporter like domains"/>
    <property type="match status" value="1"/>
</dbReference>
<accession>A0A367LSU3</accession>
<dbReference type="EMBL" id="QORE01004378">
    <property type="protein sequence ID" value="RCI62145.1"/>
    <property type="molecule type" value="Genomic_DNA"/>
</dbReference>
<feature type="non-terminal residue" evidence="8">
    <location>
        <position position="69"/>
    </location>
</feature>
<feature type="non-terminal residue" evidence="8">
    <location>
        <position position="1"/>
    </location>
</feature>
<gene>
    <name evidence="8" type="ORF">DT376_46265</name>
</gene>
<keyword evidence="4 6" id="KW-1133">Transmembrane helix</keyword>
<dbReference type="InterPro" id="IPR036259">
    <property type="entry name" value="MFS_trans_sf"/>
</dbReference>
<keyword evidence="2" id="KW-1003">Cell membrane</keyword>
<evidence type="ECO:0000256" key="5">
    <source>
        <dbReference type="ARBA" id="ARBA00023136"/>
    </source>
</evidence>
<dbReference type="InterPro" id="IPR050189">
    <property type="entry name" value="MFS_Efflux_Transporters"/>
</dbReference>
<evidence type="ECO:0000259" key="7">
    <source>
        <dbReference type="PROSITE" id="PS50850"/>
    </source>
</evidence>
<dbReference type="GO" id="GO:0022857">
    <property type="term" value="F:transmembrane transporter activity"/>
    <property type="evidence" value="ECO:0007669"/>
    <property type="project" value="InterPro"/>
</dbReference>
<keyword evidence="3 6" id="KW-0812">Transmembrane</keyword>
<feature type="transmembrane region" description="Helical" evidence="6">
    <location>
        <begin position="49"/>
        <end position="68"/>
    </location>
</feature>
<evidence type="ECO:0000313" key="8">
    <source>
        <dbReference type="EMBL" id="RCI62145.1"/>
    </source>
</evidence>
<feature type="domain" description="Major facilitator superfamily (MFS) profile" evidence="7">
    <location>
        <begin position="1"/>
        <end position="69"/>
    </location>
</feature>
<sequence>PVGLLSDIGHSFEMPTSQVGLMLTIYAWVVSLASLPMMLLTRNIERRKLLVGVFLLFIASHVLSGLAWS</sequence>
<evidence type="ECO:0000256" key="2">
    <source>
        <dbReference type="ARBA" id="ARBA00022475"/>
    </source>
</evidence>
<proteinExistence type="predicted"/>
<feature type="transmembrane region" description="Helical" evidence="6">
    <location>
        <begin position="20"/>
        <end position="40"/>
    </location>
</feature>
<comment type="caution">
    <text evidence="8">The sequence shown here is derived from an EMBL/GenBank/DDBJ whole genome shotgun (WGS) entry which is preliminary data.</text>
</comment>
<evidence type="ECO:0000256" key="6">
    <source>
        <dbReference type="SAM" id="Phobius"/>
    </source>
</evidence>
<dbReference type="SUPFAM" id="SSF103473">
    <property type="entry name" value="MFS general substrate transporter"/>
    <property type="match status" value="1"/>
</dbReference>
<organism evidence="8 9">
    <name type="scientific">Pseudomonas aeruginosa</name>
    <dbReference type="NCBI Taxonomy" id="287"/>
    <lineage>
        <taxon>Bacteria</taxon>
        <taxon>Pseudomonadati</taxon>
        <taxon>Pseudomonadota</taxon>
        <taxon>Gammaproteobacteria</taxon>
        <taxon>Pseudomonadales</taxon>
        <taxon>Pseudomonadaceae</taxon>
        <taxon>Pseudomonas</taxon>
    </lineage>
</organism>
<dbReference type="Proteomes" id="UP000253594">
    <property type="component" value="Unassembled WGS sequence"/>
</dbReference>
<dbReference type="GO" id="GO:0005886">
    <property type="term" value="C:plasma membrane"/>
    <property type="evidence" value="ECO:0007669"/>
    <property type="project" value="UniProtKB-SubCell"/>
</dbReference>
<keyword evidence="8" id="KW-0762">Sugar transport</keyword>
<dbReference type="InterPro" id="IPR020846">
    <property type="entry name" value="MFS_dom"/>
</dbReference>
<dbReference type="PANTHER" id="PTHR43124:SF4">
    <property type="entry name" value="SUGAR EFFLUX TRANSPORTER"/>
    <property type="match status" value="1"/>
</dbReference>
<dbReference type="PROSITE" id="PS50850">
    <property type="entry name" value="MFS"/>
    <property type="match status" value="1"/>
</dbReference>
<name>A0A367LSU3_PSEAI</name>
<dbReference type="AlphaFoldDB" id="A0A367LSU3"/>
<protein>
    <submittedName>
        <fullName evidence="8">Sugar transporter</fullName>
    </submittedName>
</protein>
<evidence type="ECO:0000256" key="3">
    <source>
        <dbReference type="ARBA" id="ARBA00022692"/>
    </source>
</evidence>
<reference evidence="8 9" key="1">
    <citation type="submission" date="2018-07" db="EMBL/GenBank/DDBJ databases">
        <title>Mechanisms of high-level aminoglycoside resistance among Gram-negative pathogens in Brazil.</title>
        <authorList>
            <person name="Ballaben A.S."/>
            <person name="Darini A.L.C."/>
            <person name="Doi Y."/>
        </authorList>
    </citation>
    <scope>NUCLEOTIDE SEQUENCE [LARGE SCALE GENOMIC DNA]</scope>
    <source>
        <strain evidence="8 9">B2-305</strain>
    </source>
</reference>
<evidence type="ECO:0000256" key="1">
    <source>
        <dbReference type="ARBA" id="ARBA00004651"/>
    </source>
</evidence>
<keyword evidence="8" id="KW-0813">Transport</keyword>
<dbReference type="PANTHER" id="PTHR43124">
    <property type="entry name" value="PURINE EFFLUX PUMP PBUE"/>
    <property type="match status" value="1"/>
</dbReference>
<evidence type="ECO:0000313" key="9">
    <source>
        <dbReference type="Proteomes" id="UP000253594"/>
    </source>
</evidence>